<keyword evidence="6" id="KW-1185">Reference proteome</keyword>
<evidence type="ECO:0000256" key="1">
    <source>
        <dbReference type="ARBA" id="ARBA00023015"/>
    </source>
</evidence>
<proteinExistence type="predicted"/>
<dbReference type="InterPro" id="IPR036390">
    <property type="entry name" value="WH_DNA-bd_sf"/>
</dbReference>
<feature type="domain" description="HTH arsR-type" evidence="4">
    <location>
        <begin position="25"/>
        <end position="115"/>
    </location>
</feature>
<evidence type="ECO:0000313" key="5">
    <source>
        <dbReference type="EMBL" id="AOY55576.1"/>
    </source>
</evidence>
<dbReference type="EMBL" id="CP015208">
    <property type="protein sequence ID" value="AOY55576.1"/>
    <property type="molecule type" value="Genomic_DNA"/>
</dbReference>
<keyword evidence="2" id="KW-0238">DNA-binding</keyword>
<reference evidence="5 6" key="1">
    <citation type="journal article" date="2016" name="Biochim. Biophys. Acta">
        <title>Photochemical characterization of actinorhodopsin and its functional existence in the natural host.</title>
        <authorList>
            <person name="Nakamura S."/>
            <person name="Kikukawa T."/>
            <person name="Tamogami J."/>
            <person name="Kamiya M."/>
            <person name="Aizawa T."/>
            <person name="Hahn M.W."/>
            <person name="Ihara K."/>
            <person name="Kamo N."/>
            <person name="Demura M."/>
        </authorList>
    </citation>
    <scope>NUCLEOTIDE SEQUENCE [LARGE SCALE GENOMIC DNA]</scope>
    <source>
        <strain evidence="5 6">MWH-Dar1</strain>
    </source>
</reference>
<dbReference type="GO" id="GO:0003677">
    <property type="term" value="F:DNA binding"/>
    <property type="evidence" value="ECO:0007669"/>
    <property type="project" value="UniProtKB-KW"/>
</dbReference>
<dbReference type="Pfam" id="PF01022">
    <property type="entry name" value="HTH_5"/>
    <property type="match status" value="1"/>
</dbReference>
<dbReference type="STRING" id="535712.A4Z71_00740"/>
<dbReference type="KEGG" id="rpla:A4Z71_00740"/>
<dbReference type="InterPro" id="IPR051081">
    <property type="entry name" value="HTH_MetalResp_TranReg"/>
</dbReference>
<name>A0A1D9DXQ0_9MICO</name>
<dbReference type="Proteomes" id="UP000243784">
    <property type="component" value="Chromosome"/>
</dbReference>
<protein>
    <recommendedName>
        <fullName evidence="4">HTH arsR-type domain-containing protein</fullName>
    </recommendedName>
</protein>
<sequence length="115" mass="12561">MNATKALVLNKKSEVCAIASSPSVISKSDAIATANLLKAVADPVRIRLISMLVDSPEGELCVCNLVEPLELSQPTVSHHLKILAEAGLVSREKRGTWAWYSLDRERFAQLSKVFN</sequence>
<organism evidence="5 6">
    <name type="scientific">Candidatus Rhodoluna planktonica</name>
    <dbReference type="NCBI Taxonomy" id="535712"/>
    <lineage>
        <taxon>Bacteria</taxon>
        <taxon>Bacillati</taxon>
        <taxon>Actinomycetota</taxon>
        <taxon>Actinomycetes</taxon>
        <taxon>Micrococcales</taxon>
        <taxon>Microbacteriaceae</taxon>
        <taxon>Luna cluster</taxon>
        <taxon>Luna-1 subcluster</taxon>
        <taxon>Rhodoluna</taxon>
    </lineage>
</organism>
<keyword evidence="1" id="KW-0805">Transcription regulation</keyword>
<keyword evidence="3" id="KW-0804">Transcription</keyword>
<evidence type="ECO:0000259" key="4">
    <source>
        <dbReference type="PROSITE" id="PS50987"/>
    </source>
</evidence>
<dbReference type="PANTHER" id="PTHR33154">
    <property type="entry name" value="TRANSCRIPTIONAL REGULATOR, ARSR FAMILY"/>
    <property type="match status" value="1"/>
</dbReference>
<dbReference type="OrthoDB" id="3628603at2"/>
<dbReference type="InterPro" id="IPR011991">
    <property type="entry name" value="ArsR-like_HTH"/>
</dbReference>
<dbReference type="PRINTS" id="PR00778">
    <property type="entry name" value="HTHARSR"/>
</dbReference>
<evidence type="ECO:0000256" key="2">
    <source>
        <dbReference type="ARBA" id="ARBA00023125"/>
    </source>
</evidence>
<dbReference type="CDD" id="cd00090">
    <property type="entry name" value="HTH_ARSR"/>
    <property type="match status" value="1"/>
</dbReference>
<dbReference type="AlphaFoldDB" id="A0A1D9DXQ0"/>
<accession>A0A1D9DXQ0</accession>
<evidence type="ECO:0000313" key="6">
    <source>
        <dbReference type="Proteomes" id="UP000243784"/>
    </source>
</evidence>
<dbReference type="RefSeq" id="WP_070954094.1">
    <property type="nucleotide sequence ID" value="NZ_CP015208.1"/>
</dbReference>
<dbReference type="SUPFAM" id="SSF46785">
    <property type="entry name" value="Winged helix' DNA-binding domain"/>
    <property type="match status" value="1"/>
</dbReference>
<dbReference type="GO" id="GO:0003700">
    <property type="term" value="F:DNA-binding transcription factor activity"/>
    <property type="evidence" value="ECO:0007669"/>
    <property type="project" value="InterPro"/>
</dbReference>
<dbReference type="InterPro" id="IPR001845">
    <property type="entry name" value="HTH_ArsR_DNA-bd_dom"/>
</dbReference>
<dbReference type="Gene3D" id="1.10.10.10">
    <property type="entry name" value="Winged helix-like DNA-binding domain superfamily/Winged helix DNA-binding domain"/>
    <property type="match status" value="1"/>
</dbReference>
<evidence type="ECO:0000256" key="3">
    <source>
        <dbReference type="ARBA" id="ARBA00023163"/>
    </source>
</evidence>
<dbReference type="NCBIfam" id="NF033788">
    <property type="entry name" value="HTH_metalloreg"/>
    <property type="match status" value="1"/>
</dbReference>
<dbReference type="PROSITE" id="PS50987">
    <property type="entry name" value="HTH_ARSR_2"/>
    <property type="match status" value="1"/>
</dbReference>
<dbReference type="PANTHER" id="PTHR33154:SF18">
    <property type="entry name" value="ARSENICAL RESISTANCE OPERON REPRESSOR"/>
    <property type="match status" value="1"/>
</dbReference>
<dbReference type="SMART" id="SM00418">
    <property type="entry name" value="HTH_ARSR"/>
    <property type="match status" value="1"/>
</dbReference>
<gene>
    <name evidence="5" type="ORF">A4Z71_00740</name>
</gene>
<dbReference type="InterPro" id="IPR036388">
    <property type="entry name" value="WH-like_DNA-bd_sf"/>
</dbReference>